<comment type="function">
    <text evidence="9">Part of the tripartite ATP-independent periplasmic (TRAP) transport system.</text>
</comment>
<dbReference type="EMBL" id="CP016415">
    <property type="protein sequence ID" value="ANU38983.1"/>
    <property type="molecule type" value="Genomic_DNA"/>
</dbReference>
<evidence type="ECO:0000256" key="9">
    <source>
        <dbReference type="RuleBase" id="RU369079"/>
    </source>
</evidence>
<dbReference type="GO" id="GO:0005886">
    <property type="term" value="C:plasma membrane"/>
    <property type="evidence" value="ECO:0007669"/>
    <property type="project" value="UniProtKB-SubCell"/>
</dbReference>
<keyword evidence="3" id="KW-1003">Cell membrane</keyword>
<feature type="domain" description="Tripartite ATP-independent periplasmic transporters DctQ component" evidence="10">
    <location>
        <begin position="24"/>
        <end position="152"/>
    </location>
</feature>
<evidence type="ECO:0000256" key="1">
    <source>
        <dbReference type="ARBA" id="ARBA00004429"/>
    </source>
</evidence>
<dbReference type="AlphaFoldDB" id="A0A1C7FHQ1"/>
<organism evidence="11 12">
    <name type="scientific">Vibrio scophthalmi</name>
    <dbReference type="NCBI Taxonomy" id="45658"/>
    <lineage>
        <taxon>Bacteria</taxon>
        <taxon>Pseudomonadati</taxon>
        <taxon>Pseudomonadota</taxon>
        <taxon>Gammaproteobacteria</taxon>
        <taxon>Vibrionales</taxon>
        <taxon>Vibrionaceae</taxon>
        <taxon>Vibrio</taxon>
    </lineage>
</organism>
<feature type="transmembrane region" description="Helical" evidence="9">
    <location>
        <begin position="7"/>
        <end position="26"/>
    </location>
</feature>
<gene>
    <name evidence="11" type="ORF">VSVS05_03947</name>
</gene>
<feature type="transmembrane region" description="Helical" evidence="9">
    <location>
        <begin position="126"/>
        <end position="144"/>
    </location>
</feature>
<evidence type="ECO:0000256" key="6">
    <source>
        <dbReference type="ARBA" id="ARBA00022989"/>
    </source>
</evidence>
<sequence>MKKITKFIAKVQLIFGATCLVVFVLATLVQVLSRYLGISMLWTEEVAVNAFIWAMFLGSAVMVREKQHFSFGVLSDKLTGVKKSILVIVQNIIMLIFCILCSIYSIEITDVFWNSKWITIPEFKQGYVWLALPITFITSSVYLVENIFDELKKFYWFKGFVWN</sequence>
<reference evidence="11 12" key="1">
    <citation type="submission" date="2016-07" db="EMBL/GenBank/DDBJ databases">
        <title>Genome sequencing of Vibrio scophthalmi strain VS-05, an isolated from Paralichthys olivaceus.</title>
        <authorList>
            <person name="Han H.-J."/>
        </authorList>
    </citation>
    <scope>NUCLEOTIDE SEQUENCE [LARGE SCALE GENOMIC DNA]</scope>
    <source>
        <strain evidence="11 12">VS-05</strain>
    </source>
</reference>
<keyword evidence="6 9" id="KW-1133">Transmembrane helix</keyword>
<proteinExistence type="inferred from homology"/>
<dbReference type="GO" id="GO:0015740">
    <property type="term" value="P:C4-dicarboxylate transport"/>
    <property type="evidence" value="ECO:0007669"/>
    <property type="project" value="TreeGrafter"/>
</dbReference>
<dbReference type="GeneID" id="96874151"/>
<evidence type="ECO:0000313" key="12">
    <source>
        <dbReference type="Proteomes" id="UP000092528"/>
    </source>
</evidence>
<evidence type="ECO:0000256" key="4">
    <source>
        <dbReference type="ARBA" id="ARBA00022519"/>
    </source>
</evidence>
<evidence type="ECO:0000313" key="11">
    <source>
        <dbReference type="EMBL" id="ANU38983.1"/>
    </source>
</evidence>
<dbReference type="PANTHER" id="PTHR35011:SF11">
    <property type="entry name" value="TRAP TRANSPORTER SMALL PERMEASE PROTEIN"/>
    <property type="match status" value="1"/>
</dbReference>
<dbReference type="RefSeq" id="WP_065546604.1">
    <property type="nucleotide sequence ID" value="NZ_CP016415.1"/>
</dbReference>
<feature type="transmembrane region" description="Helical" evidence="9">
    <location>
        <begin position="84"/>
        <end position="106"/>
    </location>
</feature>
<feature type="transmembrane region" description="Helical" evidence="9">
    <location>
        <begin position="46"/>
        <end position="63"/>
    </location>
</feature>
<comment type="similarity">
    <text evidence="8 9">Belongs to the TRAP transporter small permease family.</text>
</comment>
<evidence type="ECO:0000256" key="7">
    <source>
        <dbReference type="ARBA" id="ARBA00023136"/>
    </source>
</evidence>
<accession>A0A1C7FHQ1</accession>
<evidence type="ECO:0000256" key="3">
    <source>
        <dbReference type="ARBA" id="ARBA00022475"/>
    </source>
</evidence>
<dbReference type="Proteomes" id="UP000092528">
    <property type="component" value="Chromosome 2"/>
</dbReference>
<evidence type="ECO:0000256" key="5">
    <source>
        <dbReference type="ARBA" id="ARBA00022692"/>
    </source>
</evidence>
<evidence type="ECO:0000259" key="10">
    <source>
        <dbReference type="Pfam" id="PF04290"/>
    </source>
</evidence>
<keyword evidence="2 9" id="KW-0813">Transport</keyword>
<comment type="subunit">
    <text evidence="9">The complex comprises the extracytoplasmic solute receptor protein and the two transmembrane proteins.</text>
</comment>
<keyword evidence="7 9" id="KW-0472">Membrane</keyword>
<dbReference type="GO" id="GO:0022857">
    <property type="term" value="F:transmembrane transporter activity"/>
    <property type="evidence" value="ECO:0007669"/>
    <property type="project" value="UniProtKB-UniRule"/>
</dbReference>
<evidence type="ECO:0000256" key="8">
    <source>
        <dbReference type="ARBA" id="ARBA00038436"/>
    </source>
</evidence>
<keyword evidence="5 9" id="KW-0812">Transmembrane</keyword>
<keyword evidence="4 9" id="KW-0997">Cell inner membrane</keyword>
<dbReference type="InterPro" id="IPR055348">
    <property type="entry name" value="DctQ"/>
</dbReference>
<dbReference type="InterPro" id="IPR007387">
    <property type="entry name" value="TRAP_DctQ"/>
</dbReference>
<dbReference type="PANTHER" id="PTHR35011">
    <property type="entry name" value="2,3-DIKETO-L-GULONATE TRAP TRANSPORTER SMALL PERMEASE PROTEIN YIAM"/>
    <property type="match status" value="1"/>
</dbReference>
<dbReference type="Pfam" id="PF04290">
    <property type="entry name" value="DctQ"/>
    <property type="match status" value="1"/>
</dbReference>
<evidence type="ECO:0000256" key="2">
    <source>
        <dbReference type="ARBA" id="ARBA00022448"/>
    </source>
</evidence>
<keyword evidence="12" id="KW-1185">Reference proteome</keyword>
<comment type="subcellular location">
    <subcellularLocation>
        <location evidence="1 9">Cell inner membrane</location>
        <topology evidence="1 9">Multi-pass membrane protein</topology>
    </subcellularLocation>
</comment>
<name>A0A1C7FHQ1_9VIBR</name>
<protein>
    <recommendedName>
        <fullName evidence="9">TRAP transporter small permease protein</fullName>
    </recommendedName>
</protein>